<sequence>MGLQDNFVNPPYGADRERGTTIKDWFKKCHESFVEFNNEIICLVPVASNTRAWRKHVFGIASAGCFLYDSHLKFFIDGIESKRGAPMACALIYYGKNVGWFNECFRKYGFVVSLKEME</sequence>
<reference evidence="1" key="1">
    <citation type="submission" date="2020-04" db="EMBL/GenBank/DDBJ databases">
        <authorList>
            <person name="Chiriac C."/>
            <person name="Salcher M."/>
            <person name="Ghai R."/>
            <person name="Kavagutti S V."/>
        </authorList>
    </citation>
    <scope>NUCLEOTIDE SEQUENCE</scope>
</reference>
<protein>
    <submittedName>
        <fullName evidence="1">Uncharacterized protein</fullName>
    </submittedName>
</protein>
<name>A0A6J5L2N0_9CAUD</name>
<proteinExistence type="predicted"/>
<gene>
    <name evidence="1" type="ORF">UFOVP75_209</name>
</gene>
<organism evidence="1">
    <name type="scientific">uncultured Caudovirales phage</name>
    <dbReference type="NCBI Taxonomy" id="2100421"/>
    <lineage>
        <taxon>Viruses</taxon>
        <taxon>Duplodnaviria</taxon>
        <taxon>Heunggongvirae</taxon>
        <taxon>Uroviricota</taxon>
        <taxon>Caudoviricetes</taxon>
        <taxon>Peduoviridae</taxon>
        <taxon>Maltschvirus</taxon>
        <taxon>Maltschvirus maltsch</taxon>
    </lineage>
</organism>
<evidence type="ECO:0000313" key="1">
    <source>
        <dbReference type="EMBL" id="CAB4127463.1"/>
    </source>
</evidence>
<accession>A0A6J5L2N0</accession>
<dbReference type="EMBL" id="LR796209">
    <property type="protein sequence ID" value="CAB4127463.1"/>
    <property type="molecule type" value="Genomic_DNA"/>
</dbReference>